<accession>A0A1E5L7P6</accession>
<keyword evidence="1" id="KW-0472">Membrane</keyword>
<gene>
    <name evidence="2" type="ORF">BHU72_14475</name>
</gene>
<sequence>MEHNIKFYTKVLRFEREFVWPVLGPVTFLQLSVSIMTFLISTAIFFMILPVQVAPVSGFVIAMTMWFLYGAVKPDGKRIHRFVLDVIRYYARPKNRNMGQTLNRTRKKVQKWVRFQQ</sequence>
<keyword evidence="3" id="KW-1185">Reference proteome</keyword>
<comment type="caution">
    <text evidence="2">The sequence shown here is derived from an EMBL/GenBank/DDBJ whole genome shotgun (WGS) entry which is preliminary data.</text>
</comment>
<reference evidence="2 3" key="1">
    <citation type="submission" date="2016-09" db="EMBL/GenBank/DDBJ databases">
        <title>Desulfuribacillus arsenicus sp. nov., an obligately anaerobic, dissimilatory arsenic- and antimonate-reducing bacterium isolated from anoxic sediments.</title>
        <authorList>
            <person name="Abin C.A."/>
            <person name="Hollibaugh J.T."/>
        </authorList>
    </citation>
    <scope>NUCLEOTIDE SEQUENCE [LARGE SCALE GENOMIC DNA]</scope>
    <source>
        <strain evidence="2 3">MLFW-2</strain>
    </source>
</reference>
<evidence type="ECO:0000313" key="3">
    <source>
        <dbReference type="Proteomes" id="UP000095255"/>
    </source>
</evidence>
<protein>
    <submittedName>
        <fullName evidence="2">Uncharacterized protein</fullName>
    </submittedName>
</protein>
<name>A0A1E5L7P6_9FIRM</name>
<dbReference type="RefSeq" id="WP_069701556.1">
    <property type="nucleotide sequence ID" value="NZ_MJAT01000008.1"/>
</dbReference>
<dbReference type="Pfam" id="PF12648">
    <property type="entry name" value="TcpE"/>
    <property type="match status" value="1"/>
</dbReference>
<evidence type="ECO:0000313" key="2">
    <source>
        <dbReference type="EMBL" id="OEH86034.1"/>
    </source>
</evidence>
<dbReference type="STRING" id="1390249.BHU72_14475"/>
<keyword evidence="1" id="KW-1133">Transmembrane helix</keyword>
<feature type="transmembrane region" description="Helical" evidence="1">
    <location>
        <begin position="54"/>
        <end position="72"/>
    </location>
</feature>
<keyword evidence="1" id="KW-0812">Transmembrane</keyword>
<dbReference type="AlphaFoldDB" id="A0A1E5L7P6"/>
<dbReference type="InterPro" id="IPR025608">
    <property type="entry name" value="TcpE"/>
</dbReference>
<proteinExistence type="predicted"/>
<feature type="transmembrane region" description="Helical" evidence="1">
    <location>
        <begin position="20"/>
        <end position="48"/>
    </location>
</feature>
<organism evidence="2 3">
    <name type="scientific">Desulfuribacillus stibiiarsenatis</name>
    <dbReference type="NCBI Taxonomy" id="1390249"/>
    <lineage>
        <taxon>Bacteria</taxon>
        <taxon>Bacillati</taxon>
        <taxon>Bacillota</taxon>
        <taxon>Desulfuribacillia</taxon>
        <taxon>Desulfuribacillales</taxon>
        <taxon>Desulfuribacillaceae</taxon>
        <taxon>Desulfuribacillus</taxon>
    </lineage>
</organism>
<dbReference type="Proteomes" id="UP000095255">
    <property type="component" value="Unassembled WGS sequence"/>
</dbReference>
<dbReference type="EMBL" id="MJAT01000008">
    <property type="protein sequence ID" value="OEH86034.1"/>
    <property type="molecule type" value="Genomic_DNA"/>
</dbReference>
<evidence type="ECO:0000256" key="1">
    <source>
        <dbReference type="SAM" id="Phobius"/>
    </source>
</evidence>